<dbReference type="EMBL" id="VJOM01000003">
    <property type="protein sequence ID" value="TSE33537.1"/>
    <property type="molecule type" value="Genomic_DNA"/>
</dbReference>
<keyword evidence="1" id="KW-0472">Membrane</keyword>
<keyword evidence="3" id="KW-1185">Reference proteome</keyword>
<reference evidence="2 3" key="1">
    <citation type="submission" date="2019-07" db="EMBL/GenBank/DDBJ databases">
        <title>Tepidimonas taiwanensis I1-1 draft genome.</title>
        <authorList>
            <person name="Da Costa M.S."/>
            <person name="Froufe H.J.C."/>
            <person name="Egas C."/>
            <person name="Albuquerque L."/>
        </authorList>
    </citation>
    <scope>NUCLEOTIDE SEQUENCE [LARGE SCALE GENOMIC DNA]</scope>
    <source>
        <strain evidence="2 3">I1-1</strain>
    </source>
</reference>
<keyword evidence="1" id="KW-1133">Transmembrane helix</keyword>
<organism evidence="2 3">
    <name type="scientific">Tepidimonas taiwanensis</name>
    <dbReference type="NCBI Taxonomy" id="307486"/>
    <lineage>
        <taxon>Bacteria</taxon>
        <taxon>Pseudomonadati</taxon>
        <taxon>Pseudomonadota</taxon>
        <taxon>Betaproteobacteria</taxon>
        <taxon>Burkholderiales</taxon>
        <taxon>Tepidimonas</taxon>
    </lineage>
</organism>
<evidence type="ECO:0000313" key="2">
    <source>
        <dbReference type="EMBL" id="TSE33537.1"/>
    </source>
</evidence>
<evidence type="ECO:0000313" key="3">
    <source>
        <dbReference type="Proteomes" id="UP000317763"/>
    </source>
</evidence>
<name>A0A554XCG9_9BURK</name>
<dbReference type="Pfam" id="PF07332">
    <property type="entry name" value="Phage_holin_3_6"/>
    <property type="match status" value="1"/>
</dbReference>
<accession>A0A554XCG9</accession>
<dbReference type="STRING" id="307486.GCA_000807215_00863"/>
<dbReference type="AlphaFoldDB" id="A0A554XCG9"/>
<dbReference type="InterPro" id="IPR009937">
    <property type="entry name" value="Phage_holin_3_6"/>
</dbReference>
<protein>
    <submittedName>
        <fullName evidence="2">Putative Actinobacterial Holin-X, holin superfamily III</fullName>
    </submittedName>
</protein>
<feature type="transmembrane region" description="Helical" evidence="1">
    <location>
        <begin position="86"/>
        <end position="106"/>
    </location>
</feature>
<feature type="transmembrane region" description="Helical" evidence="1">
    <location>
        <begin position="54"/>
        <end position="80"/>
    </location>
</feature>
<evidence type="ECO:0000256" key="1">
    <source>
        <dbReference type="SAM" id="Phobius"/>
    </source>
</evidence>
<comment type="caution">
    <text evidence="2">The sequence shown here is derived from an EMBL/GenBank/DDBJ whole genome shotgun (WGS) entry which is preliminary data.</text>
</comment>
<gene>
    <name evidence="2" type="ORF">Ttaiw_00463</name>
</gene>
<dbReference type="RefSeq" id="WP_052231459.1">
    <property type="nucleotide sequence ID" value="NZ_CP083911.1"/>
</dbReference>
<sequence length="135" mass="13999">MPPTSHPSGDAAASTTLWGAARGALNDAAALLRVRLELLGVEAAEHALDVAQALGAAVAAAVLLSLGLGFLAVLLTVLWWDGHRLLALALFATVFLTLGAVALVWARARLRAVRWFAASAAELARDVERLRGGAD</sequence>
<keyword evidence="1" id="KW-0812">Transmembrane</keyword>
<proteinExistence type="predicted"/>
<dbReference type="Proteomes" id="UP000317763">
    <property type="component" value="Unassembled WGS sequence"/>
</dbReference>